<protein>
    <submittedName>
        <fullName evidence="7">Putative membrane protein</fullName>
    </submittedName>
</protein>
<dbReference type="PANTHER" id="PTHR43220:SF7">
    <property type="entry name" value="SNARE ASSOCIATED GOLGI PROTEIN FAMILY"/>
    <property type="match status" value="1"/>
</dbReference>
<evidence type="ECO:0000256" key="3">
    <source>
        <dbReference type="ARBA" id="ARBA00022989"/>
    </source>
</evidence>
<comment type="subcellular location">
    <subcellularLocation>
        <location evidence="1">Membrane</location>
        <topology evidence="1">Multi-pass membrane protein</topology>
    </subcellularLocation>
</comment>
<feature type="domain" description="VTT" evidence="6">
    <location>
        <begin position="91"/>
        <end position="210"/>
    </location>
</feature>
<feature type="transmembrane region" description="Helical" evidence="5">
    <location>
        <begin position="107"/>
        <end position="129"/>
    </location>
</feature>
<name>A0A4U5PVC2_POPAL</name>
<comment type="caution">
    <text evidence="7">The sequence shown here is derived from an EMBL/GenBank/DDBJ whole genome shotgun (WGS) entry which is preliminary data.</text>
</comment>
<evidence type="ECO:0000256" key="1">
    <source>
        <dbReference type="ARBA" id="ARBA00004141"/>
    </source>
</evidence>
<dbReference type="Pfam" id="PF09335">
    <property type="entry name" value="VTT_dom"/>
    <property type="match status" value="1"/>
</dbReference>
<feature type="transmembrane region" description="Helical" evidence="5">
    <location>
        <begin position="12"/>
        <end position="37"/>
    </location>
</feature>
<evidence type="ECO:0000256" key="4">
    <source>
        <dbReference type="ARBA" id="ARBA00023136"/>
    </source>
</evidence>
<dbReference type="EMBL" id="RCHU01000571">
    <property type="protein sequence ID" value="TKS01314.1"/>
    <property type="molecule type" value="Genomic_DNA"/>
</dbReference>
<feature type="transmembrane region" description="Helical" evidence="5">
    <location>
        <begin position="228"/>
        <end position="244"/>
    </location>
</feature>
<accession>A0A4U5PVC2</accession>
<dbReference type="AlphaFoldDB" id="A0A4U5PVC2"/>
<dbReference type="GO" id="GO:0000045">
    <property type="term" value="P:autophagosome assembly"/>
    <property type="evidence" value="ECO:0007669"/>
    <property type="project" value="TreeGrafter"/>
</dbReference>
<gene>
    <name evidence="7" type="ORF">D5086_0000173240</name>
</gene>
<organism evidence="7">
    <name type="scientific">Populus alba</name>
    <name type="common">White poplar</name>
    <dbReference type="NCBI Taxonomy" id="43335"/>
    <lineage>
        <taxon>Eukaryota</taxon>
        <taxon>Viridiplantae</taxon>
        <taxon>Streptophyta</taxon>
        <taxon>Embryophyta</taxon>
        <taxon>Tracheophyta</taxon>
        <taxon>Spermatophyta</taxon>
        <taxon>Magnoliopsida</taxon>
        <taxon>eudicotyledons</taxon>
        <taxon>Gunneridae</taxon>
        <taxon>Pentapetalae</taxon>
        <taxon>rosids</taxon>
        <taxon>fabids</taxon>
        <taxon>Malpighiales</taxon>
        <taxon>Salicaceae</taxon>
        <taxon>Saliceae</taxon>
        <taxon>Populus</taxon>
    </lineage>
</organism>
<proteinExistence type="predicted"/>
<feature type="transmembrane region" description="Helical" evidence="5">
    <location>
        <begin position="76"/>
        <end position="100"/>
    </location>
</feature>
<evidence type="ECO:0000256" key="5">
    <source>
        <dbReference type="SAM" id="Phobius"/>
    </source>
</evidence>
<keyword evidence="3 5" id="KW-1133">Transmembrane helix</keyword>
<dbReference type="InterPro" id="IPR032816">
    <property type="entry name" value="VTT_dom"/>
</dbReference>
<sequence>MKGKGGNVGSRFPLSFWEVGAASSVVLGFVLCLLGVYQTMPASDYSFLKLPRTLEDLQILRDHLETYTIDYTAQVLVWYCVVYISMQTFMIPGTVFMSLLAGALFGVLKGVALVVFTATAGASSCYFLSKLIGRPLVFSLWPDKLSFFQEQVARRRGGLLNYMLFLRLTPTLPNTFINVASPIVDVPYHIFFLATLIGLIPAAYVTVKAGTALGELQSIGDLYDFNSIATLFLIGIISITPTLMSKTKCNTQLSLLVGSFVNAADDTDDLGRMPDLHKFIFLMGLFGLEVWGWC</sequence>
<evidence type="ECO:0000256" key="2">
    <source>
        <dbReference type="ARBA" id="ARBA00022692"/>
    </source>
</evidence>
<keyword evidence="2 5" id="KW-0812">Transmembrane</keyword>
<feature type="transmembrane region" description="Helical" evidence="5">
    <location>
        <begin position="188"/>
        <end position="207"/>
    </location>
</feature>
<dbReference type="STRING" id="43335.A0A4U5PVC2"/>
<dbReference type="InterPro" id="IPR045014">
    <property type="entry name" value="TM41A/B"/>
</dbReference>
<keyword evidence="4 5" id="KW-0472">Membrane</keyword>
<reference evidence="7" key="1">
    <citation type="submission" date="2018-10" db="EMBL/GenBank/DDBJ databases">
        <title>Population genomic analysis revealed the cold adaptation of white poplar.</title>
        <authorList>
            <person name="Liu Y.-J."/>
        </authorList>
    </citation>
    <scope>NUCLEOTIDE SEQUENCE [LARGE SCALE GENOMIC DNA]</scope>
    <source>
        <strain evidence="7">PAL-ZL1</strain>
    </source>
</reference>
<evidence type="ECO:0000313" key="7">
    <source>
        <dbReference type="EMBL" id="TKS01314.1"/>
    </source>
</evidence>
<dbReference type="PANTHER" id="PTHR43220">
    <property type="match status" value="1"/>
</dbReference>
<dbReference type="GO" id="GO:0016020">
    <property type="term" value="C:membrane"/>
    <property type="evidence" value="ECO:0007669"/>
    <property type="project" value="UniProtKB-SubCell"/>
</dbReference>
<evidence type="ECO:0000259" key="6">
    <source>
        <dbReference type="Pfam" id="PF09335"/>
    </source>
</evidence>